<dbReference type="KEGG" id="dsc:ABOD76_07860"/>
<evidence type="ECO:0000259" key="2">
    <source>
        <dbReference type="Pfam" id="PF07859"/>
    </source>
</evidence>
<accession>A0AAU7UCU1</accession>
<dbReference type="InterPro" id="IPR013094">
    <property type="entry name" value="AB_hydrolase_3"/>
</dbReference>
<evidence type="ECO:0000256" key="1">
    <source>
        <dbReference type="ARBA" id="ARBA00022801"/>
    </source>
</evidence>
<dbReference type="RefSeq" id="WP_350244264.1">
    <property type="nucleotide sequence ID" value="NZ_CP158299.1"/>
</dbReference>
<dbReference type="GO" id="GO:0016787">
    <property type="term" value="F:hydrolase activity"/>
    <property type="evidence" value="ECO:0007669"/>
    <property type="project" value="UniProtKB-KW"/>
</dbReference>
<dbReference type="InterPro" id="IPR050300">
    <property type="entry name" value="GDXG_lipolytic_enzyme"/>
</dbReference>
<keyword evidence="1 3" id="KW-0378">Hydrolase</keyword>
<evidence type="ECO:0000313" key="3">
    <source>
        <dbReference type="EMBL" id="XBV86210.1"/>
    </source>
</evidence>
<sequence length="349" mass="37706">MTFHDRVDPECRAPLAAITRLYAAAPWDADPVLRRRASEDQLAAMTAGLPPVEQVRWQDQVIPGLPGQPDATVRSYHPRQGKEHRPGLLLIHGGGMWGGSVAHEHQFAATLCEHLGAVVVSVEYRLAPEHPYPAALLDCYGALVWMSANAVSLGVDAQRLGVWGGSAGGGLALAVALMARDQGGPRLCQVMALYPMIDDRNDTPSARAFGELGPIWDGAKNAEAWAWYLGGQQPDAYAAPARAEHLRDLPPTFIDVGELDVFRDEDIGFALRLMQAGVPTELHVYPGAFHASEFLAPDAALSRRIIHTRLEVMHRALHPAAPQDALDQARMAIPAPESTAAHAVLPDTR</sequence>
<dbReference type="EMBL" id="CP158299">
    <property type="protein sequence ID" value="XBV86210.1"/>
    <property type="molecule type" value="Genomic_DNA"/>
</dbReference>
<gene>
    <name evidence="3" type="ORF">ABOD76_07860</name>
</gene>
<dbReference type="PANTHER" id="PTHR48081">
    <property type="entry name" value="AB HYDROLASE SUPERFAMILY PROTEIN C4A8.06C"/>
    <property type="match status" value="1"/>
</dbReference>
<dbReference type="Gene3D" id="3.40.50.1820">
    <property type="entry name" value="alpha/beta hydrolase"/>
    <property type="match status" value="1"/>
</dbReference>
<dbReference type="AlphaFoldDB" id="A0AAU7UCU1"/>
<protein>
    <submittedName>
        <fullName evidence="3">Alpha/beta hydrolase</fullName>
    </submittedName>
</protein>
<dbReference type="InterPro" id="IPR029058">
    <property type="entry name" value="AB_hydrolase_fold"/>
</dbReference>
<reference evidence="3" key="1">
    <citation type="submission" date="2024-06" db="EMBL/GenBank/DDBJ databases">
        <title>Draft Genome Sequence of Deinococcus sonorensis Type Strain KR-87, a Biofilm Producing Representative of the Genus Deinococcus.</title>
        <authorList>
            <person name="Boren L.S."/>
            <person name="Grosso R.A."/>
            <person name="Hugenberg-Cox A.N."/>
            <person name="Hill J.T.E."/>
            <person name="Albert C.M."/>
            <person name="Tuohy J.M."/>
        </authorList>
    </citation>
    <scope>NUCLEOTIDE SEQUENCE</scope>
    <source>
        <strain evidence="3">KR-87</strain>
    </source>
</reference>
<dbReference type="PANTHER" id="PTHR48081:SF8">
    <property type="entry name" value="ALPHA_BETA HYDROLASE FOLD-3 DOMAIN-CONTAINING PROTEIN-RELATED"/>
    <property type="match status" value="1"/>
</dbReference>
<feature type="domain" description="Alpha/beta hydrolase fold-3" evidence="2">
    <location>
        <begin position="89"/>
        <end position="291"/>
    </location>
</feature>
<organism evidence="3">
    <name type="scientific">Deinococcus sonorensis KR-87</name>
    <dbReference type="NCBI Taxonomy" id="694439"/>
    <lineage>
        <taxon>Bacteria</taxon>
        <taxon>Thermotogati</taxon>
        <taxon>Deinococcota</taxon>
        <taxon>Deinococci</taxon>
        <taxon>Deinococcales</taxon>
        <taxon>Deinococcaceae</taxon>
        <taxon>Deinococcus</taxon>
    </lineage>
</organism>
<proteinExistence type="predicted"/>
<name>A0AAU7UCU1_9DEIO</name>
<dbReference type="Pfam" id="PF07859">
    <property type="entry name" value="Abhydrolase_3"/>
    <property type="match status" value="1"/>
</dbReference>
<dbReference type="SUPFAM" id="SSF53474">
    <property type="entry name" value="alpha/beta-Hydrolases"/>
    <property type="match status" value="1"/>
</dbReference>